<gene>
    <name evidence="2" type="ORF">TM35_000291490</name>
</gene>
<dbReference type="STRING" id="67003.A0A1X0NNI9"/>
<name>A0A1X0NNI9_9TRYP</name>
<evidence type="ECO:0000313" key="3">
    <source>
        <dbReference type="Proteomes" id="UP000192257"/>
    </source>
</evidence>
<accession>A0A1X0NNI9</accession>
<feature type="non-terminal residue" evidence="2">
    <location>
        <position position="1"/>
    </location>
</feature>
<reference evidence="2 3" key="1">
    <citation type="submission" date="2017-03" db="EMBL/GenBank/DDBJ databases">
        <title>An alternative strategy for trypanosome survival in the mammalian bloodstream revealed through genome and transcriptome analysis of the ubiquitous bovine parasite Trypanosoma (Megatrypanum) theileri.</title>
        <authorList>
            <person name="Kelly S."/>
            <person name="Ivens A."/>
            <person name="Mott A."/>
            <person name="O'Neill E."/>
            <person name="Emms D."/>
            <person name="Macleod O."/>
            <person name="Voorheis P."/>
            <person name="Matthews J."/>
            <person name="Matthews K."/>
            <person name="Carrington M."/>
        </authorList>
    </citation>
    <scope>NUCLEOTIDE SEQUENCE [LARGE SCALE GENOMIC DNA]</scope>
    <source>
        <strain evidence="2">Edinburgh</strain>
    </source>
</reference>
<keyword evidence="3" id="KW-1185">Reference proteome</keyword>
<dbReference type="RefSeq" id="XP_028880333.1">
    <property type="nucleotide sequence ID" value="XM_029028306.1"/>
</dbReference>
<evidence type="ECO:0000313" key="2">
    <source>
        <dbReference type="EMBL" id="ORC86267.1"/>
    </source>
</evidence>
<dbReference type="Gene3D" id="1.10.287.1490">
    <property type="match status" value="1"/>
</dbReference>
<feature type="compositionally biased region" description="Basic and acidic residues" evidence="1">
    <location>
        <begin position="1"/>
        <end position="16"/>
    </location>
</feature>
<dbReference type="EMBL" id="NBCO01000029">
    <property type="protein sequence ID" value="ORC86267.1"/>
    <property type="molecule type" value="Genomic_DNA"/>
</dbReference>
<protein>
    <submittedName>
        <fullName evidence="2">Uncharacterized protein</fullName>
    </submittedName>
</protein>
<dbReference type="Proteomes" id="UP000192257">
    <property type="component" value="Unassembled WGS sequence"/>
</dbReference>
<feature type="region of interest" description="Disordered" evidence="1">
    <location>
        <begin position="1"/>
        <end position="22"/>
    </location>
</feature>
<proteinExistence type="predicted"/>
<dbReference type="GeneID" id="39988086"/>
<comment type="caution">
    <text evidence="2">The sequence shown here is derived from an EMBL/GenBank/DDBJ whole genome shotgun (WGS) entry which is preliminary data.</text>
</comment>
<dbReference type="AlphaFoldDB" id="A0A1X0NNI9"/>
<dbReference type="VEuPathDB" id="TriTrypDB:TM35_000291490"/>
<organism evidence="2 3">
    <name type="scientific">Trypanosoma theileri</name>
    <dbReference type="NCBI Taxonomy" id="67003"/>
    <lineage>
        <taxon>Eukaryota</taxon>
        <taxon>Discoba</taxon>
        <taxon>Euglenozoa</taxon>
        <taxon>Kinetoplastea</taxon>
        <taxon>Metakinetoplastina</taxon>
        <taxon>Trypanosomatida</taxon>
        <taxon>Trypanosomatidae</taxon>
        <taxon>Trypanosoma</taxon>
    </lineage>
</organism>
<sequence length="99" mass="11192">EVERSLESMTAERDGLQQRLTSTSEELSEQLQAVEQAKAYISELKSENDSLFTQLQHCLVKFEAVNVRLNLWRSSGKLNDSTSTVSEYPLTRSVVGIKK</sequence>
<evidence type="ECO:0000256" key="1">
    <source>
        <dbReference type="SAM" id="MobiDB-lite"/>
    </source>
</evidence>